<sequence length="517" mass="58238">MLSRARAAATTKAKAQAQAQAQAVARRGLGTQIRWKQDKPQSRRIPAREAAVARHWPKLEIPRHAKRFTYDPETSEAGPVTVAWTDKILYVDDPATENGRRALKPATLRDSCACPRCRDASSGQKTYSSVEIPVDIGLEDVRPTAEGLAISFSSDIARFVEDGREHVMLLPWQSVDLSLKRRGTEYAGLPRRRSVLRRTGVVYWDRDTIARRVRRVDYADFMRDGSDAFWDVVVDICRFGIVFLKDVPRDDEAVVRIATRIANIRETLYGRSFDVRAKPNAENVAYTSGYLGLHQDLLYLDPPPMVQVLHCMDNSCAGGESLFSDGERVGRLLWPFVDRHSMAPLAEHRVPYQYGKNGHHYFGSRRVLDGGAAGLEGVYWSPPFQGRYLSPVKDIRPWIEPARIFASLISHPDAVHEHKMEPGECVLFDNLRVLHGRNAFDAAGGGDRWLRGAYIAAEDFLSRASHIPEGVAEKYRGDDQPWTPGLAQKLLRESPWHQDVVRRVRELDPGLDEPTSV</sequence>
<dbReference type="Proteomes" id="UP000827724">
    <property type="component" value="Unassembled WGS sequence"/>
</dbReference>
<evidence type="ECO:0000256" key="2">
    <source>
        <dbReference type="ARBA" id="ARBA00008654"/>
    </source>
</evidence>
<dbReference type="InterPro" id="IPR038492">
    <property type="entry name" value="GBBH-like_N_sf"/>
</dbReference>
<accession>A0A9P8QSJ4</accession>
<dbReference type="GO" id="GO:0005739">
    <property type="term" value="C:mitochondrion"/>
    <property type="evidence" value="ECO:0007669"/>
    <property type="project" value="TreeGrafter"/>
</dbReference>
<reference evidence="8" key="1">
    <citation type="submission" date="2021-08" db="EMBL/GenBank/DDBJ databases">
        <title>Chromosome-Level Trichoderma cornu-damae using Hi-C Data.</title>
        <authorList>
            <person name="Kim C.S."/>
        </authorList>
    </citation>
    <scope>NUCLEOTIDE SEQUENCE</scope>
    <source>
        <strain evidence="8">KA19-0412C</strain>
    </source>
</reference>
<dbReference type="GO" id="GO:0051213">
    <property type="term" value="F:dioxygenase activity"/>
    <property type="evidence" value="ECO:0007669"/>
    <property type="project" value="UniProtKB-KW"/>
</dbReference>
<dbReference type="SUPFAM" id="SSF51197">
    <property type="entry name" value="Clavaminate synthase-like"/>
    <property type="match status" value="1"/>
</dbReference>
<evidence type="ECO:0000256" key="6">
    <source>
        <dbReference type="ARBA" id="ARBA00023004"/>
    </source>
</evidence>
<dbReference type="InterPro" id="IPR042098">
    <property type="entry name" value="TauD-like_sf"/>
</dbReference>
<comment type="cofactor">
    <cofactor evidence="1">
        <name>Fe(2+)</name>
        <dbReference type="ChEBI" id="CHEBI:29033"/>
    </cofactor>
</comment>
<comment type="similarity">
    <text evidence="2">Belongs to the gamma-BBH/TMLD family.</text>
</comment>
<dbReference type="EMBL" id="JAIWOZ010000001">
    <property type="protein sequence ID" value="KAH6611531.1"/>
    <property type="molecule type" value="Genomic_DNA"/>
</dbReference>
<evidence type="ECO:0000256" key="4">
    <source>
        <dbReference type="ARBA" id="ARBA00022964"/>
    </source>
</evidence>
<dbReference type="InterPro" id="IPR050411">
    <property type="entry name" value="AlphaKG_dependent_hydroxylases"/>
</dbReference>
<dbReference type="AlphaFoldDB" id="A0A9P8QSJ4"/>
<dbReference type="Pfam" id="PF02668">
    <property type="entry name" value="TauD"/>
    <property type="match status" value="1"/>
</dbReference>
<dbReference type="CDD" id="cd00250">
    <property type="entry name" value="CAS_like"/>
    <property type="match status" value="1"/>
</dbReference>
<evidence type="ECO:0000256" key="3">
    <source>
        <dbReference type="ARBA" id="ARBA00022723"/>
    </source>
</evidence>
<dbReference type="Gene3D" id="3.60.130.10">
    <property type="entry name" value="Clavaminate synthase-like"/>
    <property type="match status" value="1"/>
</dbReference>
<keyword evidence="5" id="KW-0560">Oxidoreductase</keyword>
<keyword evidence="3" id="KW-0479">Metal-binding</keyword>
<dbReference type="InterPro" id="IPR003819">
    <property type="entry name" value="TauD/TfdA-like"/>
</dbReference>
<keyword evidence="4 8" id="KW-0223">Dioxygenase</keyword>
<evidence type="ECO:0000313" key="8">
    <source>
        <dbReference type="EMBL" id="KAH6611531.1"/>
    </source>
</evidence>
<gene>
    <name evidence="8" type="ORF">Trco_001551</name>
</gene>
<feature type="domain" description="TauD/TfdA-like" evidence="7">
    <location>
        <begin position="215"/>
        <end position="454"/>
    </location>
</feature>
<dbReference type="GO" id="GO:0046872">
    <property type="term" value="F:metal ion binding"/>
    <property type="evidence" value="ECO:0007669"/>
    <property type="project" value="UniProtKB-KW"/>
</dbReference>
<evidence type="ECO:0000259" key="7">
    <source>
        <dbReference type="Pfam" id="PF02668"/>
    </source>
</evidence>
<proteinExistence type="inferred from homology"/>
<keyword evidence="6" id="KW-0408">Iron</keyword>
<organism evidence="8 9">
    <name type="scientific">Trichoderma cornu-damae</name>
    <dbReference type="NCBI Taxonomy" id="654480"/>
    <lineage>
        <taxon>Eukaryota</taxon>
        <taxon>Fungi</taxon>
        <taxon>Dikarya</taxon>
        <taxon>Ascomycota</taxon>
        <taxon>Pezizomycotina</taxon>
        <taxon>Sordariomycetes</taxon>
        <taxon>Hypocreomycetidae</taxon>
        <taxon>Hypocreales</taxon>
        <taxon>Hypocreaceae</taxon>
        <taxon>Trichoderma</taxon>
    </lineage>
</organism>
<dbReference type="OrthoDB" id="406634at2759"/>
<evidence type="ECO:0000256" key="1">
    <source>
        <dbReference type="ARBA" id="ARBA00001954"/>
    </source>
</evidence>
<comment type="caution">
    <text evidence="8">The sequence shown here is derived from an EMBL/GenBank/DDBJ whole genome shotgun (WGS) entry which is preliminary data.</text>
</comment>
<dbReference type="PANTHER" id="PTHR10696">
    <property type="entry name" value="GAMMA-BUTYROBETAINE HYDROXYLASE-RELATED"/>
    <property type="match status" value="1"/>
</dbReference>
<protein>
    <submittedName>
        <fullName evidence="8">Gamma-butyrobetaine dioxygenase</fullName>
    </submittedName>
</protein>
<dbReference type="PANTHER" id="PTHR10696:SF25">
    <property type="entry name" value="OXIDOREDUCTASE AIM17-RELATED"/>
    <property type="match status" value="1"/>
</dbReference>
<keyword evidence="9" id="KW-1185">Reference proteome</keyword>
<dbReference type="Gene3D" id="3.30.2020.30">
    <property type="match status" value="1"/>
</dbReference>
<name>A0A9P8QSJ4_9HYPO</name>
<evidence type="ECO:0000313" key="9">
    <source>
        <dbReference type="Proteomes" id="UP000827724"/>
    </source>
</evidence>
<evidence type="ECO:0000256" key="5">
    <source>
        <dbReference type="ARBA" id="ARBA00023002"/>
    </source>
</evidence>
<dbReference type="GO" id="GO:0045329">
    <property type="term" value="P:carnitine biosynthetic process"/>
    <property type="evidence" value="ECO:0007669"/>
    <property type="project" value="TreeGrafter"/>
</dbReference>